<proteinExistence type="inferred from homology"/>
<dbReference type="RefSeq" id="WP_348395381.1">
    <property type="nucleotide sequence ID" value="NZ_CP136600.1"/>
</dbReference>
<keyword evidence="10 11" id="KW-0119">Carbohydrate metabolism</keyword>
<dbReference type="InterPro" id="IPR020568">
    <property type="entry name" value="Ribosomal_Su5_D2-typ_SF"/>
</dbReference>
<dbReference type="Pfam" id="PF00288">
    <property type="entry name" value="GHMP_kinases_N"/>
    <property type="match status" value="1"/>
</dbReference>
<dbReference type="NCBIfam" id="NF003472">
    <property type="entry name" value="PRK05101.1"/>
    <property type="match status" value="1"/>
</dbReference>
<dbReference type="InterPro" id="IPR006204">
    <property type="entry name" value="GHMP_kinase_N_dom"/>
</dbReference>
<feature type="binding site" evidence="11">
    <location>
        <position position="227"/>
    </location>
    <ligand>
        <name>substrate</name>
    </ligand>
</feature>
<evidence type="ECO:0000256" key="3">
    <source>
        <dbReference type="ARBA" id="ARBA00022679"/>
    </source>
</evidence>
<dbReference type="EC" id="2.7.1.6" evidence="11 12"/>
<evidence type="ECO:0000256" key="1">
    <source>
        <dbReference type="ARBA" id="ARBA00006566"/>
    </source>
</evidence>
<dbReference type="GO" id="GO:0004335">
    <property type="term" value="F:galactokinase activity"/>
    <property type="evidence" value="ECO:0007669"/>
    <property type="project" value="UniProtKB-EC"/>
</dbReference>
<comment type="pathway">
    <text evidence="11">Carbohydrate metabolism; galactose metabolism.</text>
</comment>
<dbReference type="Pfam" id="PF08544">
    <property type="entry name" value="GHMP_kinases_C"/>
    <property type="match status" value="1"/>
</dbReference>
<feature type="binding site" evidence="11">
    <location>
        <position position="166"/>
    </location>
    <ligand>
        <name>Mg(2+)</name>
        <dbReference type="ChEBI" id="CHEBI:18420"/>
    </ligand>
</feature>
<evidence type="ECO:0000256" key="10">
    <source>
        <dbReference type="ARBA" id="ARBA00023277"/>
    </source>
</evidence>
<evidence type="ECO:0000256" key="5">
    <source>
        <dbReference type="ARBA" id="ARBA00022741"/>
    </source>
</evidence>
<dbReference type="NCBIfam" id="TIGR00131">
    <property type="entry name" value="gal_kin"/>
    <property type="match status" value="1"/>
</dbReference>
<dbReference type="PIRSF" id="PIRSF000530">
    <property type="entry name" value="Galactokinase"/>
    <property type="match status" value="1"/>
</dbReference>
<dbReference type="InterPro" id="IPR019741">
    <property type="entry name" value="Galactokinase_CS"/>
</dbReference>
<evidence type="ECO:0000256" key="9">
    <source>
        <dbReference type="ARBA" id="ARBA00023144"/>
    </source>
</evidence>
<dbReference type="InterPro" id="IPR036554">
    <property type="entry name" value="GHMP_kinase_C_sf"/>
</dbReference>
<feature type="domain" description="GHMP kinase C-terminal" evidence="14">
    <location>
        <begin position="283"/>
        <end position="364"/>
    </location>
</feature>
<dbReference type="Gene3D" id="3.30.230.10">
    <property type="match status" value="1"/>
</dbReference>
<evidence type="ECO:0000259" key="14">
    <source>
        <dbReference type="Pfam" id="PF08544"/>
    </source>
</evidence>
<evidence type="ECO:0000256" key="6">
    <source>
        <dbReference type="ARBA" id="ARBA00022777"/>
    </source>
</evidence>
<keyword evidence="17" id="KW-1185">Reference proteome</keyword>
<comment type="caution">
    <text evidence="11">Lacks conserved residue(s) required for the propagation of feature annotation.</text>
</comment>
<name>A0ABZ0GLH0_9GAMM</name>
<evidence type="ECO:0000256" key="2">
    <source>
        <dbReference type="ARBA" id="ARBA00022490"/>
    </source>
</evidence>
<dbReference type="SUPFAM" id="SSF55060">
    <property type="entry name" value="GHMP Kinase, C-terminal domain"/>
    <property type="match status" value="1"/>
</dbReference>
<dbReference type="InterPro" id="IPR014721">
    <property type="entry name" value="Ribsml_uS5_D2-typ_fold_subgr"/>
</dbReference>
<evidence type="ECO:0000313" key="16">
    <source>
        <dbReference type="EMBL" id="WOH36570.1"/>
    </source>
</evidence>
<feature type="binding site" evidence="11">
    <location>
        <begin position="128"/>
        <end position="134"/>
    </location>
    <ligand>
        <name>ATP</name>
        <dbReference type="ChEBI" id="CHEBI:30616"/>
    </ligand>
</feature>
<keyword evidence="9 11" id="KW-0299">Galactose metabolism</keyword>
<dbReference type="InterPro" id="IPR013750">
    <property type="entry name" value="GHMP_kinase_C_dom"/>
</dbReference>
<evidence type="ECO:0000256" key="7">
    <source>
        <dbReference type="ARBA" id="ARBA00022840"/>
    </source>
</evidence>
<dbReference type="PRINTS" id="PR00473">
    <property type="entry name" value="GALCTOKINASE"/>
</dbReference>
<dbReference type="NCBIfam" id="NF003705">
    <property type="entry name" value="PRK05322.1"/>
    <property type="match status" value="1"/>
</dbReference>
<accession>A0ABZ0GLH0</accession>
<keyword evidence="8 11" id="KW-0460">Magnesium</keyword>
<keyword evidence="7 11" id="KW-0067">ATP-binding</keyword>
<organism evidence="16 17">
    <name type="scientific">Thalassotalea fonticola</name>
    <dbReference type="NCBI Taxonomy" id="3065649"/>
    <lineage>
        <taxon>Bacteria</taxon>
        <taxon>Pseudomonadati</taxon>
        <taxon>Pseudomonadota</taxon>
        <taxon>Gammaproteobacteria</taxon>
        <taxon>Alteromonadales</taxon>
        <taxon>Colwelliaceae</taxon>
        <taxon>Thalassotalea</taxon>
    </lineage>
</organism>
<dbReference type="InterPro" id="IPR000705">
    <property type="entry name" value="Galactokinase"/>
</dbReference>
<keyword evidence="4 11" id="KW-0479">Metal-binding</keyword>
<keyword evidence="6 11" id="KW-0418">Kinase</keyword>
<feature type="site" description="Transition state stabilizer" evidence="11">
    <location>
        <position position="33"/>
    </location>
</feature>
<evidence type="ECO:0000256" key="8">
    <source>
        <dbReference type="ARBA" id="ARBA00022842"/>
    </source>
</evidence>
<dbReference type="InterPro" id="IPR022963">
    <property type="entry name" value="Galactokinase_bac"/>
</dbReference>
<evidence type="ECO:0000256" key="4">
    <source>
        <dbReference type="ARBA" id="ARBA00022723"/>
    </source>
</evidence>
<dbReference type="InterPro" id="IPR006203">
    <property type="entry name" value="GHMP_knse_ATP-bd_CS"/>
</dbReference>
<comment type="catalytic activity">
    <reaction evidence="11">
        <text>alpha-D-galactose + ATP = alpha-D-galactose 1-phosphate + ADP + H(+)</text>
        <dbReference type="Rhea" id="RHEA:13553"/>
        <dbReference type="ChEBI" id="CHEBI:15378"/>
        <dbReference type="ChEBI" id="CHEBI:28061"/>
        <dbReference type="ChEBI" id="CHEBI:30616"/>
        <dbReference type="ChEBI" id="CHEBI:58336"/>
        <dbReference type="ChEBI" id="CHEBI:456216"/>
        <dbReference type="EC" id="2.7.1.6"/>
    </reaction>
</comment>
<sequence length="385" mass="42264">MTQQSPDQQQLAQQLFSQQFERTAELVCHAPGRVNLIGDHTDYNDGFVLPAAINYGTTIAASKREDSIVKVYAHDCDEQTNEFNLNEVLFDQQMMWSNYVKGTLLALMEKYPDIKGANLVVTGNVPQGAGLSSSASFEIAILKTFAELYQLDLDGIRAALMGQRAENEFVGCNCGIMDQLISAMGQKSHAMLLDCKDLSFEDAPIPDDLALFIVNSNVKRGLVDSAYNLRREQCEQVAQFFGKSALREVTMEQLNDAKEQIEPELFKRARHVISENARAVATLTALKNNDIASISVAMKESHNSLRDDFEVTTKEMDGLVEIIDGVVGVNGGVRMTGGGFGGCVVALVPRALVTKLTDVVNNDYPQQFGLKPSIYLCTATQGAFR</sequence>
<evidence type="ECO:0000256" key="12">
    <source>
        <dbReference type="NCBIfam" id="TIGR00131"/>
    </source>
</evidence>
<feature type="domain" description="Galactokinase N-terminal" evidence="15">
    <location>
        <begin position="15"/>
        <end position="63"/>
    </location>
</feature>
<reference evidence="16 17" key="1">
    <citation type="submission" date="2023-09" db="EMBL/GenBank/DDBJ databases">
        <authorList>
            <person name="Qi X."/>
        </authorList>
    </citation>
    <scope>NUCLEOTIDE SEQUENCE [LARGE SCALE GENOMIC DNA]</scope>
    <source>
        <strain evidence="16 17">S1-1</strain>
    </source>
</reference>
<gene>
    <name evidence="11 16" type="primary">galK</name>
    <name evidence="16" type="ORF">RI844_14495</name>
</gene>
<dbReference type="PRINTS" id="PR00959">
    <property type="entry name" value="MEVGALKINASE"/>
</dbReference>
<dbReference type="InterPro" id="IPR019539">
    <property type="entry name" value="GalKase_N"/>
</dbReference>
<dbReference type="HAMAP" id="MF_00246">
    <property type="entry name" value="Galactokinase"/>
    <property type="match status" value="1"/>
</dbReference>
<keyword evidence="3 11" id="KW-0808">Transferase</keyword>
<keyword evidence="5 11" id="KW-0547">Nucleotide-binding</keyword>
<evidence type="ECO:0000256" key="11">
    <source>
        <dbReference type="HAMAP-Rule" id="MF_00246"/>
    </source>
</evidence>
<dbReference type="InterPro" id="IPR006206">
    <property type="entry name" value="Mevalonate/galactokinase"/>
</dbReference>
<comment type="subcellular location">
    <subcellularLocation>
        <location evidence="11">Cytoplasm</location>
    </subcellularLocation>
</comment>
<keyword evidence="2 11" id="KW-0963">Cytoplasm</keyword>
<dbReference type="PROSITE" id="PS00627">
    <property type="entry name" value="GHMP_KINASES_ATP"/>
    <property type="match status" value="1"/>
</dbReference>
<dbReference type="SUPFAM" id="SSF54211">
    <property type="entry name" value="Ribosomal protein S5 domain 2-like"/>
    <property type="match status" value="1"/>
</dbReference>
<dbReference type="Gene3D" id="3.30.70.890">
    <property type="entry name" value="GHMP kinase, C-terminal domain"/>
    <property type="match status" value="1"/>
</dbReference>
<protein>
    <recommendedName>
        <fullName evidence="11 12">Galactokinase</fullName>
        <ecNumber evidence="11 12">2.7.1.6</ecNumber>
    </recommendedName>
    <alternativeName>
        <fullName evidence="11">Galactose kinase</fullName>
    </alternativeName>
</protein>
<comment type="function">
    <text evidence="11">Catalyzes the transfer of the gamma-phosphate of ATP to D-galactose to form alpha-D-galactose-1-phosphate (Gal-1-P).</text>
</comment>
<dbReference type="EMBL" id="CP136600">
    <property type="protein sequence ID" value="WOH36570.1"/>
    <property type="molecule type" value="Genomic_DNA"/>
</dbReference>
<evidence type="ECO:0000259" key="13">
    <source>
        <dbReference type="Pfam" id="PF00288"/>
    </source>
</evidence>
<dbReference type="PANTHER" id="PTHR10457">
    <property type="entry name" value="MEVALONATE KINASE/GALACTOKINASE"/>
    <property type="match status" value="1"/>
</dbReference>
<evidence type="ECO:0000313" key="17">
    <source>
        <dbReference type="Proteomes" id="UP001301442"/>
    </source>
</evidence>
<dbReference type="Pfam" id="PF10509">
    <property type="entry name" value="GalKase_gal_bdg"/>
    <property type="match status" value="1"/>
</dbReference>
<feature type="active site" description="Proton acceptor" evidence="11">
    <location>
        <position position="178"/>
    </location>
</feature>
<dbReference type="PANTHER" id="PTHR10457:SF7">
    <property type="entry name" value="GALACTOKINASE-RELATED"/>
    <property type="match status" value="1"/>
</dbReference>
<dbReference type="Proteomes" id="UP001301442">
    <property type="component" value="Chromosome"/>
</dbReference>
<feature type="binding site" evidence="11">
    <location>
        <position position="134"/>
    </location>
    <ligand>
        <name>Mg(2+)</name>
        <dbReference type="ChEBI" id="CHEBI:18420"/>
    </ligand>
</feature>
<feature type="domain" description="GHMP kinase N-terminal" evidence="13">
    <location>
        <begin position="98"/>
        <end position="186"/>
    </location>
</feature>
<comment type="similarity">
    <text evidence="1 11">Belongs to the GHMP kinase family. GalK subfamily.</text>
</comment>
<dbReference type="PROSITE" id="PS00106">
    <property type="entry name" value="GALACTOKINASE"/>
    <property type="match status" value="1"/>
</dbReference>
<evidence type="ECO:0000259" key="15">
    <source>
        <dbReference type="Pfam" id="PF10509"/>
    </source>
</evidence>